<dbReference type="EMBL" id="JAAGAX010000018">
    <property type="protein sequence ID" value="KAF2285315.1"/>
    <property type="molecule type" value="Genomic_DNA"/>
</dbReference>
<evidence type="ECO:0000256" key="2">
    <source>
        <dbReference type="ARBA" id="ARBA00022679"/>
    </source>
</evidence>
<dbReference type="InterPro" id="IPR029026">
    <property type="entry name" value="tRNA_m1G_MTases_N"/>
</dbReference>
<dbReference type="PANTHER" id="PTHR43191:SF2">
    <property type="entry name" value="RRNA METHYLTRANSFERASE 3, MITOCHONDRIAL"/>
    <property type="match status" value="1"/>
</dbReference>
<dbReference type="Gene3D" id="3.40.1280.10">
    <property type="match status" value="1"/>
</dbReference>
<accession>A0A6A6KAA0</accession>
<reference evidence="4 5" key="1">
    <citation type="journal article" date="2020" name="Mol. Plant">
        <title>The Chromosome-Based Rubber Tree Genome Provides New Insights into Spurge Genome Evolution and Rubber Biosynthesis.</title>
        <authorList>
            <person name="Liu J."/>
            <person name="Shi C."/>
            <person name="Shi C.C."/>
            <person name="Li W."/>
            <person name="Zhang Q.J."/>
            <person name="Zhang Y."/>
            <person name="Li K."/>
            <person name="Lu H.F."/>
            <person name="Shi C."/>
            <person name="Zhu S.T."/>
            <person name="Xiao Z.Y."/>
            <person name="Nan H."/>
            <person name="Yue Y."/>
            <person name="Zhu X.G."/>
            <person name="Wu Y."/>
            <person name="Hong X.N."/>
            <person name="Fan G.Y."/>
            <person name="Tong Y."/>
            <person name="Zhang D."/>
            <person name="Mao C.L."/>
            <person name="Liu Y.L."/>
            <person name="Hao S.J."/>
            <person name="Liu W.Q."/>
            <person name="Lv M.Q."/>
            <person name="Zhang H.B."/>
            <person name="Liu Y."/>
            <person name="Hu-Tang G.R."/>
            <person name="Wang J.P."/>
            <person name="Wang J.H."/>
            <person name="Sun Y.H."/>
            <person name="Ni S.B."/>
            <person name="Chen W.B."/>
            <person name="Zhang X.C."/>
            <person name="Jiao Y.N."/>
            <person name="Eichler E.E."/>
            <person name="Li G.H."/>
            <person name="Liu X."/>
            <person name="Gao L.Z."/>
        </authorList>
    </citation>
    <scope>NUCLEOTIDE SEQUENCE [LARGE SCALE GENOMIC DNA]</scope>
    <source>
        <strain evidence="5">cv. GT1</strain>
        <tissue evidence="4">Leaf</tissue>
    </source>
</reference>
<evidence type="ECO:0000259" key="3">
    <source>
        <dbReference type="Pfam" id="PF00588"/>
    </source>
</evidence>
<proteinExistence type="predicted"/>
<dbReference type="InterPro" id="IPR029028">
    <property type="entry name" value="Alpha/beta_knot_MTases"/>
</dbReference>
<sequence length="279" mass="30643">MQSTYASCVAAVFPQPLNHSNSKPRLSTASPCQPQTQTQKISQFRYFNTDGDIDNSAEVKFTLPANEKFTTSTSTPFVKHCVKLRHSSSCRHFHGSALVVGTTPIRDTYKFLRSSEERTVEMECLILLDKAKVPKGLDNSSTCTVPAGDLRNYLNIRVFFTAGSRRFETVAGGNRVVPIVTGNWHHLEALKDEFEMKLFAGHPASNGKLKPLSPLSQALADSLADVPLCLVLGNEGHGLSEQSLQECELVSIPKARNYESLNVAFAGGIFLCMLQPKSH</sequence>
<dbReference type="InterPro" id="IPR001537">
    <property type="entry name" value="SpoU_MeTrfase"/>
</dbReference>
<evidence type="ECO:0000256" key="1">
    <source>
        <dbReference type="ARBA" id="ARBA00022603"/>
    </source>
</evidence>
<dbReference type="AlphaFoldDB" id="A0A6A6KAA0"/>
<name>A0A6A6KAA0_HEVBR</name>
<feature type="domain" description="tRNA/rRNA methyltransferase SpoU type" evidence="3">
    <location>
        <begin position="171"/>
        <end position="271"/>
    </location>
</feature>
<evidence type="ECO:0000313" key="5">
    <source>
        <dbReference type="Proteomes" id="UP000467840"/>
    </source>
</evidence>
<evidence type="ECO:0000313" key="4">
    <source>
        <dbReference type="EMBL" id="KAF2285315.1"/>
    </source>
</evidence>
<keyword evidence="5" id="KW-1185">Reference proteome</keyword>
<keyword evidence="2" id="KW-0808">Transferase</keyword>
<gene>
    <name evidence="4" type="ORF">GH714_042357</name>
</gene>
<dbReference type="SUPFAM" id="SSF75217">
    <property type="entry name" value="alpha/beta knot"/>
    <property type="match status" value="1"/>
</dbReference>
<dbReference type="Pfam" id="PF00588">
    <property type="entry name" value="SpoU_methylase"/>
    <property type="match status" value="1"/>
</dbReference>
<dbReference type="PANTHER" id="PTHR43191">
    <property type="entry name" value="RRNA METHYLTRANSFERASE 3"/>
    <property type="match status" value="1"/>
</dbReference>
<comment type="caution">
    <text evidence="4">The sequence shown here is derived from an EMBL/GenBank/DDBJ whole genome shotgun (WGS) entry which is preliminary data.</text>
</comment>
<dbReference type="GO" id="GO:0003723">
    <property type="term" value="F:RNA binding"/>
    <property type="evidence" value="ECO:0007669"/>
    <property type="project" value="InterPro"/>
</dbReference>
<protein>
    <recommendedName>
        <fullName evidence="3">tRNA/rRNA methyltransferase SpoU type domain-containing protein</fullName>
    </recommendedName>
</protein>
<dbReference type="GO" id="GO:0008173">
    <property type="term" value="F:RNA methyltransferase activity"/>
    <property type="evidence" value="ECO:0007669"/>
    <property type="project" value="InterPro"/>
</dbReference>
<dbReference type="GO" id="GO:0032259">
    <property type="term" value="P:methylation"/>
    <property type="evidence" value="ECO:0007669"/>
    <property type="project" value="UniProtKB-KW"/>
</dbReference>
<dbReference type="GO" id="GO:0006396">
    <property type="term" value="P:RNA processing"/>
    <property type="evidence" value="ECO:0007669"/>
    <property type="project" value="InterPro"/>
</dbReference>
<dbReference type="InterPro" id="IPR051259">
    <property type="entry name" value="rRNA_Methyltransferase"/>
</dbReference>
<dbReference type="Proteomes" id="UP000467840">
    <property type="component" value="Chromosome 12"/>
</dbReference>
<organism evidence="4 5">
    <name type="scientific">Hevea brasiliensis</name>
    <name type="common">Para rubber tree</name>
    <name type="synonym">Siphonia brasiliensis</name>
    <dbReference type="NCBI Taxonomy" id="3981"/>
    <lineage>
        <taxon>Eukaryota</taxon>
        <taxon>Viridiplantae</taxon>
        <taxon>Streptophyta</taxon>
        <taxon>Embryophyta</taxon>
        <taxon>Tracheophyta</taxon>
        <taxon>Spermatophyta</taxon>
        <taxon>Magnoliopsida</taxon>
        <taxon>eudicotyledons</taxon>
        <taxon>Gunneridae</taxon>
        <taxon>Pentapetalae</taxon>
        <taxon>rosids</taxon>
        <taxon>fabids</taxon>
        <taxon>Malpighiales</taxon>
        <taxon>Euphorbiaceae</taxon>
        <taxon>Crotonoideae</taxon>
        <taxon>Micrandreae</taxon>
        <taxon>Hevea</taxon>
    </lineage>
</organism>
<keyword evidence="1" id="KW-0489">Methyltransferase</keyword>